<evidence type="ECO:0000256" key="1">
    <source>
        <dbReference type="ARBA" id="ARBA00023125"/>
    </source>
</evidence>
<dbReference type="SUPFAM" id="SSF47413">
    <property type="entry name" value="lambda repressor-like DNA-binding domains"/>
    <property type="match status" value="1"/>
</dbReference>
<evidence type="ECO:0000313" key="4">
    <source>
        <dbReference type="Proteomes" id="UP000019243"/>
    </source>
</evidence>
<dbReference type="CDD" id="cd00093">
    <property type="entry name" value="HTH_XRE"/>
    <property type="match status" value="1"/>
</dbReference>
<sequence length="369" mass="40979">MEQFRCGTIIKTHRKKQGLSQGQLAAAMAVTKGAVSKWETGQSLPDITLLPTLANYFGVTIDALLGFDPQLSQVEIQTLYRTYCRQFATEPLQQVMAAVQQTISNYYGCMPLLLQLGILIVNHAPLASEPTEQQQMIMQAQQLFERVEKHTTEVALLQQTEMMLSYCAMALGEPATALALIKPNHRLILPVEIIKANAQLRLGQTEEAYETIQVSAYQYILNFIGLVPTMLTLAASDRAKVKRTVTTVEAVSATFGLNEMHPAIMLPIYVTAAQSYVRLEATDDALAALQKYVALVETMHFPLELQGNDFFDGISDWLTTLDLGTQVPRDSAVIKASLLETVLQSPFDTLAHRADYQQLISQLKQKVEE</sequence>
<evidence type="ECO:0000313" key="3">
    <source>
        <dbReference type="EMBL" id="EUJ36292.1"/>
    </source>
</evidence>
<dbReference type="PANTHER" id="PTHR46558:SF11">
    <property type="entry name" value="HTH-TYPE TRANSCRIPTIONAL REGULATOR XRE"/>
    <property type="match status" value="1"/>
</dbReference>
<protein>
    <submittedName>
        <fullName evidence="3">Transcriptional repressor</fullName>
    </submittedName>
</protein>
<dbReference type="PROSITE" id="PS50943">
    <property type="entry name" value="HTH_CROC1"/>
    <property type="match status" value="1"/>
</dbReference>
<dbReference type="GO" id="GO:0003677">
    <property type="term" value="F:DNA binding"/>
    <property type="evidence" value="ECO:0007669"/>
    <property type="project" value="UniProtKB-KW"/>
</dbReference>
<organism evidence="3 4">
    <name type="scientific">Brochothrix campestris FSL F6-1037</name>
    <dbReference type="NCBI Taxonomy" id="1265861"/>
    <lineage>
        <taxon>Bacteria</taxon>
        <taxon>Bacillati</taxon>
        <taxon>Bacillota</taxon>
        <taxon>Bacilli</taxon>
        <taxon>Bacillales</taxon>
        <taxon>Listeriaceae</taxon>
        <taxon>Brochothrix</taxon>
    </lineage>
</organism>
<dbReference type="PANTHER" id="PTHR46558">
    <property type="entry name" value="TRACRIPTIONAL REGULATORY PROTEIN-RELATED-RELATED"/>
    <property type="match status" value="1"/>
</dbReference>
<dbReference type="SMART" id="SM00530">
    <property type="entry name" value="HTH_XRE"/>
    <property type="match status" value="1"/>
</dbReference>
<dbReference type="Pfam" id="PF01381">
    <property type="entry name" value="HTH_3"/>
    <property type="match status" value="1"/>
</dbReference>
<gene>
    <name evidence="3" type="ORF">BCAMP_10785</name>
</gene>
<dbReference type="AlphaFoldDB" id="W7CH81"/>
<feature type="domain" description="HTH cro/C1-type" evidence="2">
    <location>
        <begin position="10"/>
        <end position="64"/>
    </location>
</feature>
<dbReference type="Proteomes" id="UP000019243">
    <property type="component" value="Unassembled WGS sequence"/>
</dbReference>
<dbReference type="OrthoDB" id="9804312at2"/>
<accession>W7CH81</accession>
<dbReference type="Gene3D" id="1.10.260.40">
    <property type="entry name" value="lambda repressor-like DNA-binding domains"/>
    <property type="match status" value="1"/>
</dbReference>
<name>W7CH81_9LIST</name>
<proteinExistence type="predicted"/>
<dbReference type="InterPro" id="IPR001387">
    <property type="entry name" value="Cro/C1-type_HTH"/>
</dbReference>
<keyword evidence="4" id="KW-1185">Reference proteome</keyword>
<dbReference type="InterPro" id="IPR010982">
    <property type="entry name" value="Lambda_DNA-bd_dom_sf"/>
</dbReference>
<dbReference type="EMBL" id="AODH01000047">
    <property type="protein sequence ID" value="EUJ36292.1"/>
    <property type="molecule type" value="Genomic_DNA"/>
</dbReference>
<keyword evidence="1" id="KW-0238">DNA-binding</keyword>
<dbReference type="RefSeq" id="WP_035315352.1">
    <property type="nucleotide sequence ID" value="NZ_AODH01000047.1"/>
</dbReference>
<dbReference type="STRING" id="1265861.BCAMP_10785"/>
<reference evidence="3 4" key="1">
    <citation type="submission" date="2012-12" db="EMBL/GenBank/DDBJ databases">
        <title>Novel taxa of Listeriaceae from agricultural environments in the United States.</title>
        <authorList>
            <person name="den Bakker H.C."/>
            <person name="Allred A."/>
            <person name="Warchocki S."/>
            <person name="Wright E.M."/>
            <person name="Burrell A."/>
            <person name="Nightingale K.K."/>
            <person name="Kephart D."/>
            <person name="Wiedmann M."/>
        </authorList>
    </citation>
    <scope>NUCLEOTIDE SEQUENCE [LARGE SCALE GENOMIC DNA]</scope>
    <source>
        <strain evidence="3 4">FSL F6-1037</strain>
    </source>
</reference>
<comment type="caution">
    <text evidence="3">The sequence shown here is derived from an EMBL/GenBank/DDBJ whole genome shotgun (WGS) entry which is preliminary data.</text>
</comment>
<evidence type="ECO:0000259" key="2">
    <source>
        <dbReference type="PROSITE" id="PS50943"/>
    </source>
</evidence>